<reference evidence="1 2" key="1">
    <citation type="submission" date="2021-06" db="EMBL/GenBank/DDBJ databases">
        <title>Caerostris extrusa draft genome.</title>
        <authorList>
            <person name="Kono N."/>
            <person name="Arakawa K."/>
        </authorList>
    </citation>
    <scope>NUCLEOTIDE SEQUENCE [LARGE SCALE GENOMIC DNA]</scope>
</reference>
<protein>
    <submittedName>
        <fullName evidence="1">Uncharacterized protein</fullName>
    </submittedName>
</protein>
<organism evidence="1 2">
    <name type="scientific">Caerostris extrusa</name>
    <name type="common">Bark spider</name>
    <name type="synonym">Caerostris bankana</name>
    <dbReference type="NCBI Taxonomy" id="172846"/>
    <lineage>
        <taxon>Eukaryota</taxon>
        <taxon>Metazoa</taxon>
        <taxon>Ecdysozoa</taxon>
        <taxon>Arthropoda</taxon>
        <taxon>Chelicerata</taxon>
        <taxon>Arachnida</taxon>
        <taxon>Araneae</taxon>
        <taxon>Araneomorphae</taxon>
        <taxon>Entelegynae</taxon>
        <taxon>Araneoidea</taxon>
        <taxon>Araneidae</taxon>
        <taxon>Caerostris</taxon>
    </lineage>
</organism>
<accession>A0AAV4U8F7</accession>
<keyword evidence="2" id="KW-1185">Reference proteome</keyword>
<sequence length="87" mass="10084">MEGYSSFVFFSLSSLSEGFEFIVSVWNIMCEAVLRFCHQDEDSPLHSTQDSTRRNPDSAVPFPFFEADAKFGDKRWYSHTSLKMMQV</sequence>
<name>A0AAV4U8F7_CAEEX</name>
<dbReference type="EMBL" id="BPLR01012466">
    <property type="protein sequence ID" value="GIY54068.1"/>
    <property type="molecule type" value="Genomic_DNA"/>
</dbReference>
<dbReference type="AlphaFoldDB" id="A0AAV4U8F7"/>
<dbReference type="Proteomes" id="UP001054945">
    <property type="component" value="Unassembled WGS sequence"/>
</dbReference>
<evidence type="ECO:0000313" key="1">
    <source>
        <dbReference type="EMBL" id="GIY54068.1"/>
    </source>
</evidence>
<gene>
    <name evidence="1" type="ORF">CEXT_293221</name>
</gene>
<comment type="caution">
    <text evidence="1">The sequence shown here is derived from an EMBL/GenBank/DDBJ whole genome shotgun (WGS) entry which is preliminary data.</text>
</comment>
<proteinExistence type="predicted"/>
<evidence type="ECO:0000313" key="2">
    <source>
        <dbReference type="Proteomes" id="UP001054945"/>
    </source>
</evidence>